<gene>
    <name evidence="1" type="ORF">UHOR_15145</name>
</gene>
<keyword evidence="2" id="KW-1185">Reference proteome</keyword>
<dbReference type="STRING" id="1128400.I2FY38"/>
<dbReference type="HOGENOM" id="CLU_001650_6_2_1"/>
<evidence type="ECO:0000313" key="2">
    <source>
        <dbReference type="Proteomes" id="UP000006174"/>
    </source>
</evidence>
<dbReference type="AlphaFoldDB" id="I2FY38"/>
<accession>I2FY38</accession>
<evidence type="ECO:0000313" key="1">
    <source>
        <dbReference type="EMBL" id="CCF51831.1"/>
    </source>
</evidence>
<dbReference type="PANTHER" id="PTHR11439">
    <property type="entry name" value="GAG-POL-RELATED RETROTRANSPOSON"/>
    <property type="match status" value="1"/>
</dbReference>
<dbReference type="PANTHER" id="PTHR11439:SF511">
    <property type="match status" value="1"/>
</dbReference>
<dbReference type="Proteomes" id="UP000006174">
    <property type="component" value="Unassembled WGS sequence"/>
</dbReference>
<sequence>MDIINGWIVPKQKTWTPMTTTPIKAPTGSHINTNTKHNYLILVEKLLWISNTVHPNICYVVNNLARHMSNPTTKAMQVVLCVVKYLNQTKDEVSHIGGKEVGEAMIETYTNVNWASNPNTDQNSTSWSVVKVFSSTVTWNSHVQKCVTSSAVEAEYIASSAATREVLFH</sequence>
<comment type="caution">
    <text evidence="1">The sequence shown here is derived from an EMBL/GenBank/DDBJ whole genome shotgun (WGS) entry which is preliminary data.</text>
</comment>
<organism evidence="1 2">
    <name type="scientific">Ustilago hordei</name>
    <name type="common">Barley covered smut fungus</name>
    <dbReference type="NCBI Taxonomy" id="120017"/>
    <lineage>
        <taxon>Eukaryota</taxon>
        <taxon>Fungi</taxon>
        <taxon>Dikarya</taxon>
        <taxon>Basidiomycota</taxon>
        <taxon>Ustilaginomycotina</taxon>
        <taxon>Ustilaginomycetes</taxon>
        <taxon>Ustilaginales</taxon>
        <taxon>Ustilaginaceae</taxon>
        <taxon>Ustilago</taxon>
    </lineage>
</organism>
<proteinExistence type="predicted"/>
<dbReference type="EMBL" id="CAGI01000167">
    <property type="protein sequence ID" value="CCF51831.1"/>
    <property type="molecule type" value="Genomic_DNA"/>
</dbReference>
<reference evidence="1 2" key="1">
    <citation type="journal article" date="2012" name="Plant Cell">
        <title>Genome comparison of barley and maize smut fungi reveals targeted loss of RNA silencing components and species-specific presence of transposable elements.</title>
        <authorList>
            <person name="Laurie J.D."/>
            <person name="Ali S."/>
            <person name="Linning R."/>
            <person name="Mannhaupt G."/>
            <person name="Wong P."/>
            <person name="Gueldener U."/>
            <person name="Muensterkoetter M."/>
            <person name="Moore R."/>
            <person name="Kahmann R."/>
            <person name="Bakkeren G."/>
            <person name="Schirawski J."/>
        </authorList>
    </citation>
    <scope>NUCLEOTIDE SEQUENCE [LARGE SCALE GENOMIC DNA]</scope>
    <source>
        <strain evidence="2">Uh4875-4</strain>
    </source>
</reference>
<name>I2FY38_USTHO</name>
<dbReference type="OrthoDB" id="3344688at2759"/>
<dbReference type="eggNOG" id="KOG0017">
    <property type="taxonomic scope" value="Eukaryota"/>
</dbReference>
<protein>
    <submittedName>
        <fullName evidence="1">Uncharacterized protein</fullName>
    </submittedName>
</protein>